<dbReference type="AlphaFoldDB" id="A0A645CPJ9"/>
<protein>
    <submittedName>
        <fullName evidence="1">Uncharacterized protein</fullName>
    </submittedName>
</protein>
<reference evidence="1" key="1">
    <citation type="submission" date="2019-08" db="EMBL/GenBank/DDBJ databases">
        <authorList>
            <person name="Kucharzyk K."/>
            <person name="Murdoch R.W."/>
            <person name="Higgins S."/>
            <person name="Loffler F."/>
        </authorList>
    </citation>
    <scope>NUCLEOTIDE SEQUENCE</scope>
</reference>
<sequence>MKITAGELFLIEPNQLSRGTCFLSQRLQLRLAAVYPNRMVRAGHLRHFPHPVQHGLVARQRHCLAPFGS</sequence>
<evidence type="ECO:0000313" key="1">
    <source>
        <dbReference type="EMBL" id="MPM78829.1"/>
    </source>
</evidence>
<gene>
    <name evidence="1" type="ORF">SDC9_125844</name>
</gene>
<proteinExistence type="predicted"/>
<accession>A0A645CPJ9</accession>
<comment type="caution">
    <text evidence="1">The sequence shown here is derived from an EMBL/GenBank/DDBJ whole genome shotgun (WGS) entry which is preliminary data.</text>
</comment>
<organism evidence="1">
    <name type="scientific">bioreactor metagenome</name>
    <dbReference type="NCBI Taxonomy" id="1076179"/>
    <lineage>
        <taxon>unclassified sequences</taxon>
        <taxon>metagenomes</taxon>
        <taxon>ecological metagenomes</taxon>
    </lineage>
</organism>
<dbReference type="EMBL" id="VSSQ01028928">
    <property type="protein sequence ID" value="MPM78829.1"/>
    <property type="molecule type" value="Genomic_DNA"/>
</dbReference>
<name>A0A645CPJ9_9ZZZZ</name>